<feature type="transmembrane region" description="Helical" evidence="1">
    <location>
        <begin position="30"/>
        <end position="51"/>
    </location>
</feature>
<dbReference type="EMBL" id="NOZP01000006">
    <property type="protein sequence ID" value="OYD17398.1"/>
    <property type="molecule type" value="Genomic_DNA"/>
</dbReference>
<name>A0A235BYI1_UNCW3</name>
<evidence type="ECO:0000313" key="2">
    <source>
        <dbReference type="EMBL" id="OYD17398.1"/>
    </source>
</evidence>
<organism evidence="2 3">
    <name type="scientific">candidate division WOR-3 bacterium JGI_Cruoil_03_51_56</name>
    <dbReference type="NCBI Taxonomy" id="1973747"/>
    <lineage>
        <taxon>Bacteria</taxon>
        <taxon>Bacteria division WOR-3</taxon>
    </lineage>
</organism>
<gene>
    <name evidence="2" type="ORF">CH330_00300</name>
</gene>
<evidence type="ECO:0000313" key="3">
    <source>
        <dbReference type="Proteomes" id="UP000215559"/>
    </source>
</evidence>
<keyword evidence="1" id="KW-1133">Transmembrane helix</keyword>
<proteinExistence type="predicted"/>
<evidence type="ECO:0000256" key="1">
    <source>
        <dbReference type="SAM" id="Phobius"/>
    </source>
</evidence>
<keyword evidence="1" id="KW-0812">Transmembrane</keyword>
<accession>A0A235BYI1</accession>
<sequence>MDSEEERGKRILKQIEQLEKKRRSPKFSSWIPWILAFVLVLAIVVILLTNWNSFSSLWSHLIRPDSIPGISP</sequence>
<dbReference type="AlphaFoldDB" id="A0A235BYI1"/>
<reference evidence="2 3" key="1">
    <citation type="submission" date="2017-07" db="EMBL/GenBank/DDBJ databases">
        <title>Recovery of genomes from metagenomes via a dereplication, aggregation, and scoring strategy.</title>
        <authorList>
            <person name="Sieber C.M."/>
            <person name="Probst A.J."/>
            <person name="Sharrar A."/>
            <person name="Thomas B.C."/>
            <person name="Hess M."/>
            <person name="Tringe S.G."/>
            <person name="Banfield J.F."/>
        </authorList>
    </citation>
    <scope>NUCLEOTIDE SEQUENCE [LARGE SCALE GENOMIC DNA]</scope>
    <source>
        <strain evidence="2">JGI_Cruoil_03_51_56</strain>
    </source>
</reference>
<keyword evidence="1" id="KW-0472">Membrane</keyword>
<dbReference type="Proteomes" id="UP000215559">
    <property type="component" value="Unassembled WGS sequence"/>
</dbReference>
<protein>
    <submittedName>
        <fullName evidence="2">Uncharacterized protein</fullName>
    </submittedName>
</protein>
<comment type="caution">
    <text evidence="2">The sequence shown here is derived from an EMBL/GenBank/DDBJ whole genome shotgun (WGS) entry which is preliminary data.</text>
</comment>